<dbReference type="Proteomes" id="UP000559117">
    <property type="component" value="Unassembled WGS sequence"/>
</dbReference>
<dbReference type="InterPro" id="IPR009164">
    <property type="entry name" value="FBPtase_class3"/>
</dbReference>
<evidence type="ECO:0000313" key="5">
    <source>
        <dbReference type="EMBL" id="MBB5336988.1"/>
    </source>
</evidence>
<dbReference type="EC" id="3.1.3.11" evidence="4"/>
<keyword evidence="6" id="KW-1185">Reference proteome</keyword>
<dbReference type="HAMAP" id="MF_01854">
    <property type="entry name" value="FBPase_class3"/>
    <property type="match status" value="1"/>
</dbReference>
<dbReference type="GO" id="GO:0042132">
    <property type="term" value="F:fructose 1,6-bisphosphate 1-phosphatase activity"/>
    <property type="evidence" value="ECO:0007669"/>
    <property type="project" value="UniProtKB-UniRule"/>
</dbReference>
<dbReference type="EMBL" id="JACHFH010000030">
    <property type="protein sequence ID" value="MBB5336988.1"/>
    <property type="molecule type" value="Genomic_DNA"/>
</dbReference>
<dbReference type="Gene3D" id="3.60.21.10">
    <property type="match status" value="1"/>
</dbReference>
<protein>
    <recommendedName>
        <fullName evidence="4">Fructose-1,6-bisphosphatase class 3</fullName>
        <shortName evidence="4">FBPase class 3</shortName>
        <ecNumber evidence="4">3.1.3.11</ecNumber>
    </recommendedName>
    <alternativeName>
        <fullName evidence="4">D-fructose-1,6-bisphosphate 1-phosphohydrolase class 3</fullName>
    </alternativeName>
</protein>
<comment type="caution">
    <text evidence="5">The sequence shown here is derived from an EMBL/GenBank/DDBJ whole genome shotgun (WGS) entry which is preliminary data.</text>
</comment>
<evidence type="ECO:0000256" key="4">
    <source>
        <dbReference type="HAMAP-Rule" id="MF_01854"/>
    </source>
</evidence>
<proteinExistence type="inferred from homology"/>
<organism evidence="5 6">
    <name type="scientific">Pectinatus brassicae</name>
    <dbReference type="NCBI Taxonomy" id="862415"/>
    <lineage>
        <taxon>Bacteria</taxon>
        <taxon>Bacillati</taxon>
        <taxon>Bacillota</taxon>
        <taxon>Negativicutes</taxon>
        <taxon>Selenomonadales</taxon>
        <taxon>Selenomonadaceae</taxon>
        <taxon>Pectinatus</taxon>
    </lineage>
</organism>
<dbReference type="RefSeq" id="WP_183862434.1">
    <property type="nucleotide sequence ID" value="NZ_JACHFH010000030.1"/>
</dbReference>
<dbReference type="AlphaFoldDB" id="A0A840UQJ4"/>
<accession>A0A840UQJ4</accession>
<reference evidence="5 6" key="1">
    <citation type="submission" date="2020-08" db="EMBL/GenBank/DDBJ databases">
        <title>Genomic Encyclopedia of Type Strains, Phase IV (KMG-IV): sequencing the most valuable type-strain genomes for metagenomic binning, comparative biology and taxonomic classification.</title>
        <authorList>
            <person name="Goeker M."/>
        </authorList>
    </citation>
    <scope>NUCLEOTIDE SEQUENCE [LARGE SCALE GENOMIC DNA]</scope>
    <source>
        <strain evidence="5 6">DSM 24661</strain>
    </source>
</reference>
<dbReference type="SUPFAM" id="SSF56300">
    <property type="entry name" value="Metallo-dependent phosphatases"/>
    <property type="match status" value="1"/>
</dbReference>
<evidence type="ECO:0000313" key="6">
    <source>
        <dbReference type="Proteomes" id="UP000559117"/>
    </source>
</evidence>
<evidence type="ECO:0000256" key="2">
    <source>
        <dbReference type="ARBA" id="ARBA00023211"/>
    </source>
</evidence>
<dbReference type="GO" id="GO:0006094">
    <property type="term" value="P:gluconeogenesis"/>
    <property type="evidence" value="ECO:0007669"/>
    <property type="project" value="UniProtKB-UniRule"/>
</dbReference>
<comment type="similarity">
    <text evidence="4">Belongs to the FBPase class 3 family.</text>
</comment>
<comment type="pathway">
    <text evidence="4">Carbohydrate biosynthesis; gluconeogenesis.</text>
</comment>
<dbReference type="InterPro" id="IPR029052">
    <property type="entry name" value="Metallo-depent_PP-like"/>
</dbReference>
<keyword evidence="1 4" id="KW-0378">Hydrolase</keyword>
<name>A0A840UQJ4_9FIRM</name>
<evidence type="ECO:0000256" key="1">
    <source>
        <dbReference type="ARBA" id="ARBA00022801"/>
    </source>
</evidence>
<keyword evidence="3 4" id="KW-0119">Carbohydrate metabolism</keyword>
<dbReference type="UniPathway" id="UPA00138"/>
<gene>
    <name evidence="4" type="primary">fbp</name>
    <name evidence="5" type="ORF">HNR32_002144</name>
</gene>
<keyword evidence="2 4" id="KW-0464">Manganese</keyword>
<sequence>MNMQEQKYKYLELLAEKYPTRQSVYAQLIHLNGVLSLPKPTEHFMSDLHGEYESFFHILNNCSGVIKEKVAKVFENSMSDDEQADFCTLIYYPQEKLMAMRKNNLLTPEYYKKMILNLLDLAKFMSHKYQPREVNNAIPEGYGTIIEELLRGRPEADYVPRVYREKMLTTLISIGSGDDFIIAFTVLIKRLAVARLHIVGDFFDRGRRPDAILDMIMQHYSIDIQWGNHDVLWMGAACGSETCIAEVVRLSLKYDNIDVLERGYAISVRPLFLFASKLYPADNPNVAAQKAISIILFKQEAALIKRNPEFGMQSRILLDKIDYEKKCFVLKGKAYELTITDFPTINRANPLELTLDEKLIIKDLRTSFMASPQLQRHVQFLYQKGSIYKCYNGNLLFHGCVPVDSKGAFKNIRFEGKNYAGRAYLDYVDQKVRQAYFDGKDQHTIDFMWYLWCGINSPVSGRKMKIFERIYLKDKNLWEEPTDEYFSYYDKEWFCKKILQEFNLNPKHGHIINGHVPIKVKDGESPIKASGKAIVIDGGFCRAYHKKTGIAGFTLVSNSRGLRLIEHRDFSNVQTALMNNKDIESVSKSVEVQSYQTTIADTDEGEIIQDKINDLYHLMLLYKNGILKPLE</sequence>
<evidence type="ECO:0000256" key="3">
    <source>
        <dbReference type="ARBA" id="ARBA00023277"/>
    </source>
</evidence>
<comment type="cofactor">
    <cofactor evidence="4">
        <name>Mn(2+)</name>
        <dbReference type="ChEBI" id="CHEBI:29035"/>
    </cofactor>
</comment>
<comment type="catalytic activity">
    <reaction evidence="4">
        <text>beta-D-fructose 1,6-bisphosphate + H2O = beta-D-fructose 6-phosphate + phosphate</text>
        <dbReference type="Rhea" id="RHEA:11064"/>
        <dbReference type="ChEBI" id="CHEBI:15377"/>
        <dbReference type="ChEBI" id="CHEBI:32966"/>
        <dbReference type="ChEBI" id="CHEBI:43474"/>
        <dbReference type="ChEBI" id="CHEBI:57634"/>
        <dbReference type="EC" id="3.1.3.11"/>
    </reaction>
</comment>
<dbReference type="Pfam" id="PF06874">
    <property type="entry name" value="FBPase_2"/>
    <property type="match status" value="1"/>
</dbReference>